<keyword evidence="2" id="KW-1185">Reference proteome</keyword>
<comment type="caution">
    <text evidence="1">The sequence shown here is derived from an EMBL/GenBank/DDBJ whole genome shotgun (WGS) entry which is preliminary data.</text>
</comment>
<organism evidence="1 2">
    <name type="scientific">Stylosanthes scabra</name>
    <dbReference type="NCBI Taxonomy" id="79078"/>
    <lineage>
        <taxon>Eukaryota</taxon>
        <taxon>Viridiplantae</taxon>
        <taxon>Streptophyta</taxon>
        <taxon>Embryophyta</taxon>
        <taxon>Tracheophyta</taxon>
        <taxon>Spermatophyta</taxon>
        <taxon>Magnoliopsida</taxon>
        <taxon>eudicotyledons</taxon>
        <taxon>Gunneridae</taxon>
        <taxon>Pentapetalae</taxon>
        <taxon>rosids</taxon>
        <taxon>fabids</taxon>
        <taxon>Fabales</taxon>
        <taxon>Fabaceae</taxon>
        <taxon>Papilionoideae</taxon>
        <taxon>50 kb inversion clade</taxon>
        <taxon>dalbergioids sensu lato</taxon>
        <taxon>Dalbergieae</taxon>
        <taxon>Pterocarpus clade</taxon>
        <taxon>Stylosanthes</taxon>
    </lineage>
</organism>
<evidence type="ECO:0000313" key="1">
    <source>
        <dbReference type="EMBL" id="MED6182685.1"/>
    </source>
</evidence>
<protein>
    <submittedName>
        <fullName evidence="1">Uncharacterized protein</fullName>
    </submittedName>
</protein>
<name>A0ABU6W9S3_9FABA</name>
<dbReference type="EMBL" id="JASCZI010181374">
    <property type="protein sequence ID" value="MED6182685.1"/>
    <property type="molecule type" value="Genomic_DNA"/>
</dbReference>
<evidence type="ECO:0000313" key="2">
    <source>
        <dbReference type="Proteomes" id="UP001341840"/>
    </source>
</evidence>
<reference evidence="1 2" key="1">
    <citation type="journal article" date="2023" name="Plants (Basel)">
        <title>Bridging the Gap: Combining Genomics and Transcriptomics Approaches to Understand Stylosanthes scabra, an Orphan Legume from the Brazilian Caatinga.</title>
        <authorList>
            <person name="Ferreira-Neto J.R.C."/>
            <person name="da Silva M.D."/>
            <person name="Binneck E."/>
            <person name="de Melo N.F."/>
            <person name="da Silva R.H."/>
            <person name="de Melo A.L.T.M."/>
            <person name="Pandolfi V."/>
            <person name="Bustamante F.O."/>
            <person name="Brasileiro-Vidal A.C."/>
            <person name="Benko-Iseppon A.M."/>
        </authorList>
    </citation>
    <scope>NUCLEOTIDE SEQUENCE [LARGE SCALE GENOMIC DNA]</scope>
    <source>
        <tissue evidence="1">Leaves</tissue>
    </source>
</reference>
<gene>
    <name evidence="1" type="ORF">PIB30_031007</name>
</gene>
<proteinExistence type="predicted"/>
<dbReference type="Proteomes" id="UP001341840">
    <property type="component" value="Unassembled WGS sequence"/>
</dbReference>
<sequence>MHYKKDLRLAIQRCAEIFHVQMKHELGQNSKYTALSAPNFETLKGFCDIEGTYKRMFKCSAVTWCDAPESANHGVSVEAGAAVRVGIEVDYPGFFPLCQYDHHPLYSLQETRRLPSDFPSDKIRL</sequence>
<accession>A0ABU6W9S3</accession>